<dbReference type="Proteomes" id="UP001176941">
    <property type="component" value="Chromosome 30"/>
</dbReference>
<keyword evidence="2" id="KW-1185">Reference proteome</keyword>
<accession>A0ABN8ZBG3</accession>
<proteinExistence type="predicted"/>
<reference evidence="1" key="1">
    <citation type="submission" date="2023-04" db="EMBL/GenBank/DDBJ databases">
        <authorList>
            <consortium name="ELIXIR-Norway"/>
        </authorList>
    </citation>
    <scope>NUCLEOTIDE SEQUENCE [LARGE SCALE GENOMIC DNA]</scope>
</reference>
<organism evidence="1 2">
    <name type="scientific">Rangifer tarandus platyrhynchus</name>
    <name type="common">Svalbard reindeer</name>
    <dbReference type="NCBI Taxonomy" id="3082113"/>
    <lineage>
        <taxon>Eukaryota</taxon>
        <taxon>Metazoa</taxon>
        <taxon>Chordata</taxon>
        <taxon>Craniata</taxon>
        <taxon>Vertebrata</taxon>
        <taxon>Euteleostomi</taxon>
        <taxon>Mammalia</taxon>
        <taxon>Eutheria</taxon>
        <taxon>Laurasiatheria</taxon>
        <taxon>Artiodactyla</taxon>
        <taxon>Ruminantia</taxon>
        <taxon>Pecora</taxon>
        <taxon>Cervidae</taxon>
        <taxon>Odocoileinae</taxon>
        <taxon>Rangifer</taxon>
    </lineage>
</organism>
<dbReference type="EMBL" id="OX459966">
    <property type="protein sequence ID" value="CAI9171217.1"/>
    <property type="molecule type" value="Genomic_DNA"/>
</dbReference>
<protein>
    <submittedName>
        <fullName evidence="1">Uncharacterized protein</fullName>
    </submittedName>
</protein>
<evidence type="ECO:0000313" key="1">
    <source>
        <dbReference type="EMBL" id="CAI9171217.1"/>
    </source>
</evidence>
<evidence type="ECO:0000313" key="2">
    <source>
        <dbReference type="Proteomes" id="UP001176941"/>
    </source>
</evidence>
<sequence>MFRQVHSKWNHLHSALSRPFLVTVLGVKKKETHASRAKSHPAKGLGWWCSPLPTMVSETLGQSTICNLPGQQHAEYIKLPGASLSRYYIESYYIGPLKCVVSGFQRPEVWDQGANKAMLPLKTPGSVCSRLLSSFW</sequence>
<name>A0ABN8ZBG3_RANTA</name>
<gene>
    <name evidence="1" type="ORF">MRATA1EN1_LOCUS20179</name>
</gene>